<evidence type="ECO:0000259" key="1">
    <source>
        <dbReference type="SMART" id="SM00484"/>
    </source>
</evidence>
<dbReference type="InterPro" id="IPR006086">
    <property type="entry name" value="XPG-I_dom"/>
</dbReference>
<accession>A0A699IIG0</accession>
<name>A0A699IIG0_TANCI</name>
<dbReference type="GO" id="GO:0017108">
    <property type="term" value="F:5'-flap endonuclease activity"/>
    <property type="evidence" value="ECO:0007669"/>
    <property type="project" value="TreeGrafter"/>
</dbReference>
<dbReference type="GO" id="GO:0004527">
    <property type="term" value="F:exonuclease activity"/>
    <property type="evidence" value="ECO:0007669"/>
    <property type="project" value="UniProtKB-KW"/>
</dbReference>
<dbReference type="PRINTS" id="PR00853">
    <property type="entry name" value="XPGRADSUPER"/>
</dbReference>
<dbReference type="Gene3D" id="1.10.150.20">
    <property type="entry name" value="5' to 3' exonuclease, C-terminal subdomain"/>
    <property type="match status" value="1"/>
</dbReference>
<dbReference type="SUPFAM" id="SSF47807">
    <property type="entry name" value="5' to 3' exonuclease, C-terminal subdomain"/>
    <property type="match status" value="1"/>
</dbReference>
<gene>
    <name evidence="2" type="ORF">Tci_540948</name>
</gene>
<dbReference type="PANTHER" id="PTHR11081:SF65">
    <property type="entry name" value="DNA DAMAGE-INDUCIBLE PROTEIN DIN7-RELATED"/>
    <property type="match status" value="1"/>
</dbReference>
<proteinExistence type="predicted"/>
<evidence type="ECO:0000313" key="2">
    <source>
        <dbReference type="EMBL" id="GEZ68975.1"/>
    </source>
</evidence>
<sequence length="167" mass="19244">MRNLVSFKALQQENISYVVTPYKAHAQMIFSIVGKHVYVVITKDSDLIPFGCPTIVYKMDKYGQRVEFQYSKVQNNRELNLLGFTRQMIIGKCILSSCEYLQSFPGMGLKKALIRFFTCGSMQRFYDHVLGNSLNGSANLRQEAYARLSDKEGIEKKIHNLLYLKPR</sequence>
<dbReference type="AlphaFoldDB" id="A0A699IIG0"/>
<comment type="caution">
    <text evidence="2">The sequence shown here is derived from an EMBL/GenBank/DDBJ whole genome shotgun (WGS) entry which is preliminary data.</text>
</comment>
<dbReference type="Gene3D" id="3.40.50.1010">
    <property type="entry name" value="5'-nuclease"/>
    <property type="match status" value="1"/>
</dbReference>
<dbReference type="SUPFAM" id="SSF88723">
    <property type="entry name" value="PIN domain-like"/>
    <property type="match status" value="1"/>
</dbReference>
<keyword evidence="2" id="KW-0540">Nuclease</keyword>
<dbReference type="SMART" id="SM00484">
    <property type="entry name" value="XPGI"/>
    <property type="match status" value="1"/>
</dbReference>
<dbReference type="PANTHER" id="PTHR11081">
    <property type="entry name" value="FLAP ENDONUCLEASE FAMILY MEMBER"/>
    <property type="match status" value="1"/>
</dbReference>
<reference evidence="2" key="1">
    <citation type="journal article" date="2019" name="Sci. Rep.">
        <title>Draft genome of Tanacetum cinerariifolium, the natural source of mosquito coil.</title>
        <authorList>
            <person name="Yamashiro T."/>
            <person name="Shiraishi A."/>
            <person name="Satake H."/>
            <person name="Nakayama K."/>
        </authorList>
    </citation>
    <scope>NUCLEOTIDE SEQUENCE</scope>
</reference>
<dbReference type="InterPro" id="IPR006084">
    <property type="entry name" value="XPG/Rad2"/>
</dbReference>
<dbReference type="InterPro" id="IPR029060">
    <property type="entry name" value="PIN-like_dom_sf"/>
</dbReference>
<dbReference type="EMBL" id="BKCJ010310481">
    <property type="protein sequence ID" value="GEZ68975.1"/>
    <property type="molecule type" value="Genomic_DNA"/>
</dbReference>
<dbReference type="Pfam" id="PF00867">
    <property type="entry name" value="XPG_I"/>
    <property type="match status" value="1"/>
</dbReference>
<dbReference type="InterPro" id="IPR036279">
    <property type="entry name" value="5-3_exonuclease_C_sf"/>
</dbReference>
<organism evidence="2">
    <name type="scientific">Tanacetum cinerariifolium</name>
    <name type="common">Dalmatian daisy</name>
    <name type="synonym">Chrysanthemum cinerariifolium</name>
    <dbReference type="NCBI Taxonomy" id="118510"/>
    <lineage>
        <taxon>Eukaryota</taxon>
        <taxon>Viridiplantae</taxon>
        <taxon>Streptophyta</taxon>
        <taxon>Embryophyta</taxon>
        <taxon>Tracheophyta</taxon>
        <taxon>Spermatophyta</taxon>
        <taxon>Magnoliopsida</taxon>
        <taxon>eudicotyledons</taxon>
        <taxon>Gunneridae</taxon>
        <taxon>Pentapetalae</taxon>
        <taxon>asterids</taxon>
        <taxon>campanulids</taxon>
        <taxon>Asterales</taxon>
        <taxon>Asteraceae</taxon>
        <taxon>Asteroideae</taxon>
        <taxon>Anthemideae</taxon>
        <taxon>Anthemidinae</taxon>
        <taxon>Tanacetum</taxon>
    </lineage>
</organism>
<feature type="domain" description="XPG-I" evidence="1">
    <location>
        <begin position="11"/>
        <end position="81"/>
    </location>
</feature>
<keyword evidence="2" id="KW-0269">Exonuclease</keyword>
<keyword evidence="2" id="KW-0378">Hydrolase</keyword>
<protein>
    <submittedName>
        <fullName evidence="2">5'-3' exonuclease, C-terminal domain-containing protein</fullName>
    </submittedName>
</protein>